<proteinExistence type="predicted"/>
<reference evidence="2" key="1">
    <citation type="submission" date="2016-11" db="UniProtKB">
        <authorList>
            <consortium name="WormBaseParasite"/>
        </authorList>
    </citation>
    <scope>IDENTIFICATION</scope>
    <source>
        <strain evidence="2">KR3021</strain>
    </source>
</reference>
<dbReference type="WBParaSite" id="RSKR_0000941400.1">
    <property type="protein sequence ID" value="RSKR_0000941400.1"/>
    <property type="gene ID" value="RSKR_0000941400"/>
</dbReference>
<evidence type="ECO:0000313" key="2">
    <source>
        <dbReference type="WBParaSite" id="RSKR_0000941400.1"/>
    </source>
</evidence>
<protein>
    <submittedName>
        <fullName evidence="2">ACT domain-containing protein</fullName>
    </submittedName>
</protein>
<name>A0AC35U9I1_9BILA</name>
<sequence length="145" mass="16855">MPKEIKGDDQELTKWEIRLELNEILLLPNRADLRRIKAKFEKVCKQKLIGTWVNRVATDKNQVLVSRLSRIDKSGCIIHLKLPVLTKELAENLEFILVERLKHQITNSDHEKCFMPDVYLLNSMNACAIADILAKNIFKLKMTDE</sequence>
<dbReference type="Proteomes" id="UP000095286">
    <property type="component" value="Unplaced"/>
</dbReference>
<accession>A0AC35U9I1</accession>
<organism evidence="1 2">
    <name type="scientific">Rhabditophanes sp. KR3021</name>
    <dbReference type="NCBI Taxonomy" id="114890"/>
    <lineage>
        <taxon>Eukaryota</taxon>
        <taxon>Metazoa</taxon>
        <taxon>Ecdysozoa</taxon>
        <taxon>Nematoda</taxon>
        <taxon>Chromadorea</taxon>
        <taxon>Rhabditida</taxon>
        <taxon>Tylenchina</taxon>
        <taxon>Panagrolaimomorpha</taxon>
        <taxon>Strongyloidoidea</taxon>
        <taxon>Alloionematidae</taxon>
        <taxon>Rhabditophanes</taxon>
    </lineage>
</organism>
<evidence type="ECO:0000313" key="1">
    <source>
        <dbReference type="Proteomes" id="UP000095286"/>
    </source>
</evidence>